<sequence length="455" mass="50602">MESKPVISIQNVIKTYKVYDKPLDRLKQSFFRGRRQYYKEFTAVNNVSLDIMKGETVGIIGRNGSGKSTLLQMIAGTLTPTSGHIEVSGKVAALLELGSGFNPDFTGRENVYMNGAILGLDRIQIDKLFDDIASFADIGDFIEQPVKTYSSGMYVRLAFAVQALIPKEILIVDEALSVGDELFQRKCFAKIDEFKKQGGTILFVSHSGGSIIELCDRAVLMDSGECLIVGRSKRIVNLYQKFIYAPASKKDSMRKEIKNLNANETIKEVVVSSNVINGREELSNSSRKNSAKNQAMYDPELKVHDSVHYESRGVEIFDPQILTLSGEKVNLLISGEKYVWRYFVKFHKSSENVRFGMMLKPATGLELGGAATALQGQGIPQVIIGQVFQIDFMFVPRLNAGTYFLNGGVVGITEEGEVYLERKIDLAVFKILYEEEALMTGIVDFSISSEYTEIS</sequence>
<evidence type="ECO:0000256" key="5">
    <source>
        <dbReference type="ARBA" id="ARBA00022967"/>
    </source>
</evidence>
<dbReference type="PANTHER" id="PTHR46743:SF2">
    <property type="entry name" value="TEICHOIC ACIDS EXPORT ATP-BINDING PROTEIN TAGH"/>
    <property type="match status" value="1"/>
</dbReference>
<dbReference type="PANTHER" id="PTHR46743">
    <property type="entry name" value="TEICHOIC ACIDS EXPORT ATP-BINDING PROTEIN TAGH"/>
    <property type="match status" value="1"/>
</dbReference>
<dbReference type="InterPro" id="IPR015860">
    <property type="entry name" value="ABC_transpr_TagH-like"/>
</dbReference>
<reference evidence="7" key="1">
    <citation type="submission" date="2020-09" db="EMBL/GenBank/DDBJ databases">
        <title>Draft Genome Sequence of Paenibacillus sp. WST5.</title>
        <authorList>
            <person name="Bao Z."/>
        </authorList>
    </citation>
    <scope>NUCLEOTIDE SEQUENCE</scope>
    <source>
        <strain evidence="7">WST5</strain>
    </source>
</reference>
<dbReference type="InterPro" id="IPR027417">
    <property type="entry name" value="P-loop_NTPase"/>
</dbReference>
<dbReference type="Gene3D" id="3.40.50.300">
    <property type="entry name" value="P-loop containing nucleotide triphosphate hydrolases"/>
    <property type="match status" value="1"/>
</dbReference>
<keyword evidence="2" id="KW-0813">Transport</keyword>
<comment type="caution">
    <text evidence="7">The sequence shown here is derived from an EMBL/GenBank/DDBJ whole genome shotgun (WGS) entry which is preliminary data.</text>
</comment>
<comment type="similarity">
    <text evidence="1">Belongs to the ABC transporter superfamily.</text>
</comment>
<keyword evidence="3" id="KW-0547">Nucleotide-binding</keyword>
<dbReference type="InterPro" id="IPR029439">
    <property type="entry name" value="Wzt_C"/>
</dbReference>
<keyword evidence="5" id="KW-1278">Translocase</keyword>
<evidence type="ECO:0000256" key="3">
    <source>
        <dbReference type="ARBA" id="ARBA00022741"/>
    </source>
</evidence>
<evidence type="ECO:0000256" key="1">
    <source>
        <dbReference type="ARBA" id="ARBA00005417"/>
    </source>
</evidence>
<protein>
    <submittedName>
        <fullName evidence="7">ABC transporter ATP-binding protein</fullName>
    </submittedName>
</protein>
<dbReference type="CDD" id="cd03220">
    <property type="entry name" value="ABC_KpsT_Wzt"/>
    <property type="match status" value="1"/>
</dbReference>
<gene>
    <name evidence="7" type="ORF">ICC18_06145</name>
</gene>
<name>A0A926QIN2_9BACL</name>
<dbReference type="Pfam" id="PF14524">
    <property type="entry name" value="Wzt_C"/>
    <property type="match status" value="1"/>
</dbReference>
<dbReference type="CDD" id="cd10147">
    <property type="entry name" value="Wzt_C-like"/>
    <property type="match status" value="1"/>
</dbReference>
<dbReference type="GO" id="GO:0005524">
    <property type="term" value="F:ATP binding"/>
    <property type="evidence" value="ECO:0007669"/>
    <property type="project" value="UniProtKB-KW"/>
</dbReference>
<accession>A0A926QIN2</accession>
<dbReference type="AlphaFoldDB" id="A0A926QIN2"/>
<keyword evidence="4 7" id="KW-0067">ATP-binding</keyword>
<dbReference type="RefSeq" id="WP_188173487.1">
    <property type="nucleotide sequence ID" value="NZ_JACVVD010000002.1"/>
</dbReference>
<dbReference type="GO" id="GO:0140359">
    <property type="term" value="F:ABC-type transporter activity"/>
    <property type="evidence" value="ECO:0007669"/>
    <property type="project" value="InterPro"/>
</dbReference>
<dbReference type="Pfam" id="PF00005">
    <property type="entry name" value="ABC_tran"/>
    <property type="match status" value="1"/>
</dbReference>
<evidence type="ECO:0000256" key="2">
    <source>
        <dbReference type="ARBA" id="ARBA00022448"/>
    </source>
</evidence>
<evidence type="ECO:0000313" key="7">
    <source>
        <dbReference type="EMBL" id="MBD0379689.1"/>
    </source>
</evidence>
<dbReference type="InterPro" id="IPR050683">
    <property type="entry name" value="Bact_Polysacc_Export_ATP-bd"/>
</dbReference>
<evidence type="ECO:0000259" key="6">
    <source>
        <dbReference type="PROSITE" id="PS50893"/>
    </source>
</evidence>
<evidence type="ECO:0000313" key="8">
    <source>
        <dbReference type="Proteomes" id="UP000650466"/>
    </source>
</evidence>
<dbReference type="Proteomes" id="UP000650466">
    <property type="component" value="Unassembled WGS sequence"/>
</dbReference>
<dbReference type="Gene3D" id="2.70.50.60">
    <property type="entry name" value="abc- transporter (atp binding component) like domain"/>
    <property type="match status" value="1"/>
</dbReference>
<dbReference type="InterPro" id="IPR003593">
    <property type="entry name" value="AAA+_ATPase"/>
</dbReference>
<dbReference type="GO" id="GO:0016887">
    <property type="term" value="F:ATP hydrolysis activity"/>
    <property type="evidence" value="ECO:0007669"/>
    <property type="project" value="InterPro"/>
</dbReference>
<dbReference type="PROSITE" id="PS50893">
    <property type="entry name" value="ABC_TRANSPORTER_2"/>
    <property type="match status" value="1"/>
</dbReference>
<evidence type="ECO:0000256" key="4">
    <source>
        <dbReference type="ARBA" id="ARBA00022840"/>
    </source>
</evidence>
<feature type="domain" description="ABC transporter" evidence="6">
    <location>
        <begin position="7"/>
        <end position="248"/>
    </location>
</feature>
<proteinExistence type="inferred from homology"/>
<dbReference type="EMBL" id="JACVVD010000002">
    <property type="protein sequence ID" value="MBD0379689.1"/>
    <property type="molecule type" value="Genomic_DNA"/>
</dbReference>
<dbReference type="SUPFAM" id="SSF52540">
    <property type="entry name" value="P-loop containing nucleoside triphosphate hydrolases"/>
    <property type="match status" value="1"/>
</dbReference>
<dbReference type="InterPro" id="IPR003439">
    <property type="entry name" value="ABC_transporter-like_ATP-bd"/>
</dbReference>
<keyword evidence="8" id="KW-1185">Reference proteome</keyword>
<organism evidence="7 8">
    <name type="scientific">Paenibacillus sedimenti</name>
    <dbReference type="NCBI Taxonomy" id="2770274"/>
    <lineage>
        <taxon>Bacteria</taxon>
        <taxon>Bacillati</taxon>
        <taxon>Bacillota</taxon>
        <taxon>Bacilli</taxon>
        <taxon>Bacillales</taxon>
        <taxon>Paenibacillaceae</taxon>
        <taxon>Paenibacillus</taxon>
    </lineage>
</organism>
<dbReference type="GO" id="GO:0016020">
    <property type="term" value="C:membrane"/>
    <property type="evidence" value="ECO:0007669"/>
    <property type="project" value="InterPro"/>
</dbReference>
<dbReference type="SMART" id="SM00382">
    <property type="entry name" value="AAA"/>
    <property type="match status" value="1"/>
</dbReference>